<dbReference type="Pfam" id="PF03374">
    <property type="entry name" value="ANT"/>
    <property type="match status" value="1"/>
</dbReference>
<dbReference type="GO" id="GO:0003677">
    <property type="term" value="F:DNA binding"/>
    <property type="evidence" value="ECO:0007669"/>
    <property type="project" value="InterPro"/>
</dbReference>
<proteinExistence type="predicted"/>
<sequence length="269" mass="29899">MNNPDQSNLNLALSPSGIDATRQPVVFARDGEVFANSRDVAAAFEKRHADVLRDIDNLIQKEPELGLRNFAHAPYKLQSTGEQLHRSFDMDRRAFSVLAMGFTGAKALKWKLRYIDAFEAMEAELRSRPAVDPMQVLNDPAAMRGLLLTYTEKVLALEEKVGEMKADVDALDRIAKSDGSLCITDAAKTLQVQPKALFRFLQSFNWIYTRAGTNTYIAYQSKLAAGLLEHKTTTVERSDGSEKTVTQVRVTPKGLARLAREFPPAVRAA</sequence>
<dbReference type="InterPro" id="IPR005039">
    <property type="entry name" value="Ant_C"/>
</dbReference>
<dbReference type="InterPro" id="IPR014054">
    <property type="entry name" value="Phage_regulatory_Rha"/>
</dbReference>
<gene>
    <name evidence="2" type="ORF">KL86PLE_100251</name>
</gene>
<protein>
    <submittedName>
        <fullName evidence="2">Uncharacterized phage-encoded protein-like</fullName>
    </submittedName>
</protein>
<accession>A0A212L1W6</accession>
<evidence type="ECO:0000259" key="1">
    <source>
        <dbReference type="Pfam" id="PF03374"/>
    </source>
</evidence>
<organism evidence="2">
    <name type="scientific">uncultured Pleomorphomonas sp</name>
    <dbReference type="NCBI Taxonomy" id="442121"/>
    <lineage>
        <taxon>Bacteria</taxon>
        <taxon>Pseudomonadati</taxon>
        <taxon>Pseudomonadota</taxon>
        <taxon>Alphaproteobacteria</taxon>
        <taxon>Hyphomicrobiales</taxon>
        <taxon>Pleomorphomonadaceae</taxon>
        <taxon>Pleomorphomonas</taxon>
        <taxon>environmental samples</taxon>
    </lineage>
</organism>
<feature type="domain" description="Antirepressor protein C-terminal" evidence="1">
    <location>
        <begin position="158"/>
        <end position="262"/>
    </location>
</feature>
<name>A0A212L1W6_9HYPH</name>
<dbReference type="EMBL" id="FMJD01000002">
    <property type="protein sequence ID" value="SCM71530.1"/>
    <property type="molecule type" value="Genomic_DNA"/>
</dbReference>
<dbReference type="AlphaFoldDB" id="A0A212L1W6"/>
<dbReference type="Pfam" id="PF09669">
    <property type="entry name" value="Phage_pRha"/>
    <property type="match status" value="1"/>
</dbReference>
<dbReference type="NCBIfam" id="TIGR02681">
    <property type="entry name" value="phage_pRha"/>
    <property type="match status" value="1"/>
</dbReference>
<evidence type="ECO:0000313" key="2">
    <source>
        <dbReference type="EMBL" id="SCM71530.1"/>
    </source>
</evidence>
<reference evidence="2" key="1">
    <citation type="submission" date="2016-08" db="EMBL/GenBank/DDBJ databases">
        <authorList>
            <person name="Seilhamer J.J."/>
        </authorList>
    </citation>
    <scope>NUCLEOTIDE SEQUENCE</scope>
    <source>
        <strain evidence="2">86</strain>
    </source>
</reference>
<dbReference type="RefSeq" id="WP_288199053.1">
    <property type="nucleotide sequence ID" value="NZ_LT608334.1"/>
</dbReference>